<accession>A0A6J4QZ03</accession>
<evidence type="ECO:0000313" key="1">
    <source>
        <dbReference type="EMBL" id="CAA9459211.1"/>
    </source>
</evidence>
<proteinExistence type="predicted"/>
<name>A0A6J4QZ03_9ACTN</name>
<sequence>MSGTTDRALKGVRFSSPRWSIFSARYPRLELYSRGSTEIVL</sequence>
<reference evidence="1" key="1">
    <citation type="submission" date="2020-02" db="EMBL/GenBank/DDBJ databases">
        <authorList>
            <person name="Meier V. D."/>
        </authorList>
    </citation>
    <scope>NUCLEOTIDE SEQUENCE</scope>
    <source>
        <strain evidence="1">AVDCRST_MAG37</strain>
    </source>
</reference>
<dbReference type="AlphaFoldDB" id="A0A6J4QZ03"/>
<organism evidence="1">
    <name type="scientific">uncultured Rubrobacteraceae bacterium</name>
    <dbReference type="NCBI Taxonomy" id="349277"/>
    <lineage>
        <taxon>Bacteria</taxon>
        <taxon>Bacillati</taxon>
        <taxon>Actinomycetota</taxon>
        <taxon>Rubrobacteria</taxon>
        <taxon>Rubrobacterales</taxon>
        <taxon>Rubrobacteraceae</taxon>
        <taxon>environmental samples</taxon>
    </lineage>
</organism>
<gene>
    <name evidence="1" type="ORF">AVDCRST_MAG37-3490</name>
</gene>
<protein>
    <submittedName>
        <fullName evidence="1">Uncharacterized protein</fullName>
    </submittedName>
</protein>
<dbReference type="EMBL" id="CADCVD010000181">
    <property type="protein sequence ID" value="CAA9459211.1"/>
    <property type="molecule type" value="Genomic_DNA"/>
</dbReference>